<protein>
    <submittedName>
        <fullName evidence="5">SDR family oxidoreductase</fullName>
    </submittedName>
</protein>
<dbReference type="SUPFAM" id="SSF51735">
    <property type="entry name" value="NAD(P)-binding Rossmann-fold domains"/>
    <property type="match status" value="1"/>
</dbReference>
<evidence type="ECO:0000313" key="6">
    <source>
        <dbReference type="Proteomes" id="UP000281708"/>
    </source>
</evidence>
<sequence>MAGRTAVVTGAAGGLGHAFCVGLAEAGATTVVGVDLADQSRVQAAVQTTGAHYVAVRADVTSEADCAALAAQVGQVDIVVNNAGIFPSIPFLETSLEEWRRIHRLNVEGTFLITRALLPGMIEAGYGRVVMVASAVVWLGPPGMVAYTASKGALVAMVRSLATEVGHTGVTVNAMTPGLTRTETALSSAVNEDFPRVVGNQAVPRAEEPEDLVSTLLFLCDEGSGFVTGQAINVDGGFAKH</sequence>
<gene>
    <name evidence="5" type="ORF">D9V37_16200</name>
</gene>
<keyword evidence="2" id="KW-0560">Oxidoreductase</keyword>
<dbReference type="InterPro" id="IPR020904">
    <property type="entry name" value="Sc_DH/Rdtase_CS"/>
</dbReference>
<comment type="similarity">
    <text evidence="1">Belongs to the short-chain dehydrogenases/reductases (SDR) family.</text>
</comment>
<dbReference type="InterPro" id="IPR036291">
    <property type="entry name" value="NAD(P)-bd_dom_sf"/>
</dbReference>
<dbReference type="GO" id="GO:0016491">
    <property type="term" value="F:oxidoreductase activity"/>
    <property type="evidence" value="ECO:0007669"/>
    <property type="project" value="UniProtKB-KW"/>
</dbReference>
<dbReference type="OrthoDB" id="9775296at2"/>
<dbReference type="AlphaFoldDB" id="A0A3L8NYX4"/>
<organism evidence="5 6">
    <name type="scientific">Nocardioides mangrovicus</name>
    <dbReference type="NCBI Taxonomy" id="2478913"/>
    <lineage>
        <taxon>Bacteria</taxon>
        <taxon>Bacillati</taxon>
        <taxon>Actinomycetota</taxon>
        <taxon>Actinomycetes</taxon>
        <taxon>Propionibacteriales</taxon>
        <taxon>Nocardioidaceae</taxon>
        <taxon>Nocardioides</taxon>
    </lineage>
</organism>
<dbReference type="PANTHER" id="PTHR24321">
    <property type="entry name" value="DEHYDROGENASES, SHORT CHAIN"/>
    <property type="match status" value="1"/>
</dbReference>
<dbReference type="Pfam" id="PF13561">
    <property type="entry name" value="adh_short_C2"/>
    <property type="match status" value="1"/>
</dbReference>
<accession>A0A3L8NYX4</accession>
<dbReference type="InterPro" id="IPR057326">
    <property type="entry name" value="KR_dom"/>
</dbReference>
<dbReference type="Proteomes" id="UP000281708">
    <property type="component" value="Unassembled WGS sequence"/>
</dbReference>
<keyword evidence="6" id="KW-1185">Reference proteome</keyword>
<reference evidence="5 6" key="1">
    <citation type="submission" date="2018-10" db="EMBL/GenBank/DDBJ databases">
        <title>Marmoricola sp. 4Q3S-7 whole genome shotgun sequence.</title>
        <authorList>
            <person name="Li F."/>
        </authorList>
    </citation>
    <scope>NUCLEOTIDE SEQUENCE [LARGE SCALE GENOMIC DNA]</scope>
    <source>
        <strain evidence="5 6">4Q3S-7</strain>
    </source>
</reference>
<keyword evidence="3" id="KW-0520">NAD</keyword>
<evidence type="ECO:0000313" key="5">
    <source>
        <dbReference type="EMBL" id="RLV48365.1"/>
    </source>
</evidence>
<dbReference type="PROSITE" id="PS00061">
    <property type="entry name" value="ADH_SHORT"/>
    <property type="match status" value="1"/>
</dbReference>
<dbReference type="CDD" id="cd05233">
    <property type="entry name" value="SDR_c"/>
    <property type="match status" value="1"/>
</dbReference>
<feature type="domain" description="Ketoreductase" evidence="4">
    <location>
        <begin position="4"/>
        <end position="178"/>
    </location>
</feature>
<dbReference type="SMART" id="SM00822">
    <property type="entry name" value="PKS_KR"/>
    <property type="match status" value="1"/>
</dbReference>
<dbReference type="EMBL" id="RDBE01000010">
    <property type="protein sequence ID" value="RLV48365.1"/>
    <property type="molecule type" value="Genomic_DNA"/>
</dbReference>
<evidence type="ECO:0000256" key="3">
    <source>
        <dbReference type="ARBA" id="ARBA00023027"/>
    </source>
</evidence>
<proteinExistence type="inferred from homology"/>
<evidence type="ECO:0000256" key="2">
    <source>
        <dbReference type="ARBA" id="ARBA00023002"/>
    </source>
</evidence>
<dbReference type="FunFam" id="3.40.50.720:FF:000084">
    <property type="entry name" value="Short-chain dehydrogenase reductase"/>
    <property type="match status" value="1"/>
</dbReference>
<dbReference type="Gene3D" id="3.40.50.720">
    <property type="entry name" value="NAD(P)-binding Rossmann-like Domain"/>
    <property type="match status" value="1"/>
</dbReference>
<name>A0A3L8NYX4_9ACTN</name>
<dbReference type="PRINTS" id="PR00080">
    <property type="entry name" value="SDRFAMILY"/>
</dbReference>
<dbReference type="PANTHER" id="PTHR24321:SF8">
    <property type="entry name" value="ESTRADIOL 17-BETA-DEHYDROGENASE 8-RELATED"/>
    <property type="match status" value="1"/>
</dbReference>
<evidence type="ECO:0000256" key="1">
    <source>
        <dbReference type="ARBA" id="ARBA00006484"/>
    </source>
</evidence>
<comment type="caution">
    <text evidence="5">The sequence shown here is derived from an EMBL/GenBank/DDBJ whole genome shotgun (WGS) entry which is preliminary data.</text>
</comment>
<evidence type="ECO:0000259" key="4">
    <source>
        <dbReference type="SMART" id="SM00822"/>
    </source>
</evidence>
<dbReference type="PRINTS" id="PR00081">
    <property type="entry name" value="GDHRDH"/>
</dbReference>
<dbReference type="InterPro" id="IPR002347">
    <property type="entry name" value="SDR_fam"/>
</dbReference>